<proteinExistence type="predicted"/>
<reference evidence="1 2" key="1">
    <citation type="submission" date="2024-03" db="EMBL/GenBank/DDBJ databases">
        <title>Reference genomes for the five species model microbial community.</title>
        <authorList>
            <person name="Padfield D."/>
        </authorList>
    </citation>
    <scope>NUCLEOTIDE SEQUENCE [LARGE SCALE GENOMIC DNA]</scope>
    <source>
        <strain evidence="1 2">AB1</strain>
    </source>
</reference>
<name>A0ABZ2RU34_9BURK</name>
<keyword evidence="2" id="KW-1185">Reference proteome</keyword>
<sequence length="200" mass="22742">MFADDPDVEVFPVPEAHFVTDVLVRRPELWNQAAIRLTYHPSIFGSAPIFGVPFRHAVEIATRAGHAKSKYFLPDSHKEGNYHSLLLHLRQVEDRRGKLLQLEAWQHQPESKFAHYLHAMSPDFASHIVHLDGARIQYSDCDLDKLLGETKKVKGISYQKLFRLDGRFSLDDMHTLATAFLPGEELYNEALGVTVLPNDA</sequence>
<organism evidence="1 2">
    <name type="scientific">Achromobacter veterisilvae</name>
    <dbReference type="NCBI Taxonomy" id="2069367"/>
    <lineage>
        <taxon>Bacteria</taxon>
        <taxon>Pseudomonadati</taxon>
        <taxon>Pseudomonadota</taxon>
        <taxon>Betaproteobacteria</taxon>
        <taxon>Burkholderiales</taxon>
        <taxon>Alcaligenaceae</taxon>
        <taxon>Achromobacter</taxon>
    </lineage>
</organism>
<accession>A0ABZ2RU34</accession>
<protein>
    <submittedName>
        <fullName evidence="1">Uncharacterized protein</fullName>
    </submittedName>
</protein>
<dbReference type="EMBL" id="CP148753">
    <property type="protein sequence ID" value="WXR72177.1"/>
    <property type="molecule type" value="Genomic_DNA"/>
</dbReference>
<gene>
    <name evidence="1" type="ORF">WHX56_21325</name>
</gene>
<evidence type="ECO:0000313" key="2">
    <source>
        <dbReference type="Proteomes" id="UP001456224"/>
    </source>
</evidence>
<dbReference type="Proteomes" id="UP001456224">
    <property type="component" value="Chromosome"/>
</dbReference>
<evidence type="ECO:0000313" key="1">
    <source>
        <dbReference type="EMBL" id="WXR72177.1"/>
    </source>
</evidence>
<dbReference type="RefSeq" id="WP_338878909.1">
    <property type="nucleotide sequence ID" value="NZ_CP148753.1"/>
</dbReference>